<reference evidence="5 6" key="1">
    <citation type="journal article" date="2014" name="BMC Genomics">
        <title>Comparison of environmental and isolate Sulfobacillus genomes reveals diverse carbon, sulfur, nitrogen, and hydrogen metabolisms.</title>
        <authorList>
            <person name="Justice N.B."/>
            <person name="Norman A."/>
            <person name="Brown C.T."/>
            <person name="Singh A."/>
            <person name="Thomas B.C."/>
            <person name="Banfield J.F."/>
        </authorList>
    </citation>
    <scope>NUCLEOTIDE SEQUENCE [LARGE SCALE GENOMIC DNA]</scope>
    <source>
        <strain evidence="5">AMDSBA3</strain>
    </source>
</reference>
<sequence>MGWRSNWQSHRSEKDIWVPLQNSAVYCLHLDDREWLQRRISVNSPSLFRFEQVIRSRALGGRHFDWVQWDLLARNARLYGKREAFVDSFYGIAPDQRRRRTWAEALRDVNAMIFHFLEAAVPQGSVVVSHLPNCIESAYLDFVTSKLSMMHAGLNVDLGKSETLGVVQKLNPAVAVIVSEWRGREFLKWYREARQSNPQMRILVLPQPGEGIPDDVENVFAYLDSAIFSKYRESDLDYLRTDPLSVHELLPTAGTTGIPKVSKRTTVDWFHVHSVAIAERAGHNLYDSRLLIGPLSGGSGRLWGVHTPLYTAGRSFYLTDFDEPTVMQVSREEGITIWVWNPALITRVVTHEAFEPDSLQTLRLVSYSGAPMSAEVIEKLLSHGVPCFNVYGTSEVGGCMGPILPGISREHLLGAAGVPFEGFDVPVVDAQGKRLGPGEVGEILIWNIHHGYWDAPEESRATYHEYDDGDPWAGYQHTGDLGVYDEDGYLRVVGRKKDMILRGGQNIFPKEVEDYLAGHPMVRDIAIVGMPDPVLGERLCAFVVAQTGQSPTVADFQEFLNARAVAKYKWPERVELVDAMPLGPGGKVQKMKLREMIQEKLVQGS</sequence>
<dbReference type="FunFam" id="3.30.300.30:FF:000008">
    <property type="entry name" value="2,3-dihydroxybenzoate-AMP ligase"/>
    <property type="match status" value="1"/>
</dbReference>
<dbReference type="CDD" id="cd04433">
    <property type="entry name" value="AFD_class_I"/>
    <property type="match status" value="1"/>
</dbReference>
<dbReference type="PANTHER" id="PTHR43767:SF12">
    <property type="entry name" value="AMP-DEPENDENT SYNTHETASE AND LIGASE"/>
    <property type="match status" value="1"/>
</dbReference>
<evidence type="ECO:0000259" key="4">
    <source>
        <dbReference type="Pfam" id="PF13193"/>
    </source>
</evidence>
<dbReference type="SUPFAM" id="SSF56801">
    <property type="entry name" value="Acetyl-CoA synthetase-like"/>
    <property type="match status" value="1"/>
</dbReference>
<gene>
    <name evidence="5" type="ORF">C7B45_09440</name>
</gene>
<dbReference type="Gene3D" id="3.40.50.12780">
    <property type="entry name" value="N-terminal domain of ligase-like"/>
    <property type="match status" value="1"/>
</dbReference>
<evidence type="ECO:0000313" key="6">
    <source>
        <dbReference type="Proteomes" id="UP000241848"/>
    </source>
</evidence>
<evidence type="ECO:0000259" key="3">
    <source>
        <dbReference type="Pfam" id="PF00501"/>
    </source>
</evidence>
<dbReference type="Gene3D" id="3.30.300.30">
    <property type="match status" value="1"/>
</dbReference>
<dbReference type="InterPro" id="IPR045851">
    <property type="entry name" value="AMP-bd_C_sf"/>
</dbReference>
<protein>
    <submittedName>
        <fullName evidence="5">O-succinylbenzoate--CoA ligase</fullName>
    </submittedName>
</protein>
<dbReference type="AlphaFoldDB" id="A0A2T2WHV1"/>
<dbReference type="Pfam" id="PF13193">
    <property type="entry name" value="AMP-binding_C"/>
    <property type="match status" value="1"/>
</dbReference>
<dbReference type="InterPro" id="IPR050237">
    <property type="entry name" value="ATP-dep_AMP-bd_enzyme"/>
</dbReference>
<dbReference type="InterPro" id="IPR042099">
    <property type="entry name" value="ANL_N_sf"/>
</dbReference>
<keyword evidence="2 5" id="KW-0436">Ligase</keyword>
<evidence type="ECO:0000256" key="2">
    <source>
        <dbReference type="ARBA" id="ARBA00022598"/>
    </source>
</evidence>
<name>A0A2T2WHV1_9FIRM</name>
<evidence type="ECO:0000313" key="5">
    <source>
        <dbReference type="EMBL" id="PSR21813.1"/>
    </source>
</evidence>
<feature type="domain" description="AMP-binding enzyme C-terminal" evidence="4">
    <location>
        <begin position="511"/>
        <end position="587"/>
    </location>
</feature>
<dbReference type="EMBL" id="PXYV01000027">
    <property type="protein sequence ID" value="PSR21813.1"/>
    <property type="molecule type" value="Genomic_DNA"/>
</dbReference>
<feature type="domain" description="AMP-dependent synthetase/ligase" evidence="3">
    <location>
        <begin position="73"/>
        <end position="447"/>
    </location>
</feature>
<organism evidence="5 6">
    <name type="scientific">Sulfobacillus acidophilus</name>
    <dbReference type="NCBI Taxonomy" id="53633"/>
    <lineage>
        <taxon>Bacteria</taxon>
        <taxon>Bacillati</taxon>
        <taxon>Bacillota</taxon>
        <taxon>Clostridia</taxon>
        <taxon>Eubacteriales</taxon>
        <taxon>Clostridiales Family XVII. Incertae Sedis</taxon>
        <taxon>Sulfobacillus</taxon>
    </lineage>
</organism>
<proteinExistence type="inferred from homology"/>
<dbReference type="Proteomes" id="UP000241848">
    <property type="component" value="Unassembled WGS sequence"/>
</dbReference>
<dbReference type="InterPro" id="IPR000873">
    <property type="entry name" value="AMP-dep_synth/lig_dom"/>
</dbReference>
<dbReference type="Pfam" id="PF00501">
    <property type="entry name" value="AMP-binding"/>
    <property type="match status" value="1"/>
</dbReference>
<comment type="similarity">
    <text evidence="1">Belongs to the ATP-dependent AMP-binding enzyme family.</text>
</comment>
<comment type="caution">
    <text evidence="5">The sequence shown here is derived from an EMBL/GenBank/DDBJ whole genome shotgun (WGS) entry which is preliminary data.</text>
</comment>
<evidence type="ECO:0000256" key="1">
    <source>
        <dbReference type="ARBA" id="ARBA00006432"/>
    </source>
</evidence>
<dbReference type="PANTHER" id="PTHR43767">
    <property type="entry name" value="LONG-CHAIN-FATTY-ACID--COA LIGASE"/>
    <property type="match status" value="1"/>
</dbReference>
<accession>A0A2T2WHV1</accession>
<dbReference type="GO" id="GO:0016877">
    <property type="term" value="F:ligase activity, forming carbon-sulfur bonds"/>
    <property type="evidence" value="ECO:0007669"/>
    <property type="project" value="UniProtKB-ARBA"/>
</dbReference>
<dbReference type="InterPro" id="IPR025110">
    <property type="entry name" value="AMP-bd_C"/>
</dbReference>